<dbReference type="AlphaFoldDB" id="A0AAV7WFD7"/>
<protein>
    <submittedName>
        <fullName evidence="2">Uncharacterized protein</fullName>
    </submittedName>
</protein>
<organism evidence="2 3">
    <name type="scientific">Pleurodeles waltl</name>
    <name type="common">Iberian ribbed newt</name>
    <dbReference type="NCBI Taxonomy" id="8319"/>
    <lineage>
        <taxon>Eukaryota</taxon>
        <taxon>Metazoa</taxon>
        <taxon>Chordata</taxon>
        <taxon>Craniata</taxon>
        <taxon>Vertebrata</taxon>
        <taxon>Euteleostomi</taxon>
        <taxon>Amphibia</taxon>
        <taxon>Batrachia</taxon>
        <taxon>Caudata</taxon>
        <taxon>Salamandroidea</taxon>
        <taxon>Salamandridae</taxon>
        <taxon>Pleurodelinae</taxon>
        <taxon>Pleurodeles</taxon>
    </lineage>
</organism>
<gene>
    <name evidence="2" type="ORF">NDU88_006367</name>
</gene>
<name>A0AAV7WFD7_PLEWA</name>
<proteinExistence type="predicted"/>
<feature type="compositionally biased region" description="Basic and acidic residues" evidence="1">
    <location>
        <begin position="46"/>
        <end position="56"/>
    </location>
</feature>
<keyword evidence="3" id="KW-1185">Reference proteome</keyword>
<feature type="region of interest" description="Disordered" evidence="1">
    <location>
        <begin position="23"/>
        <end position="56"/>
    </location>
</feature>
<dbReference type="Proteomes" id="UP001066276">
    <property type="component" value="Chromosome 1_2"/>
</dbReference>
<evidence type="ECO:0000313" key="2">
    <source>
        <dbReference type="EMBL" id="KAJ1211005.1"/>
    </source>
</evidence>
<reference evidence="2" key="1">
    <citation type="journal article" date="2022" name="bioRxiv">
        <title>Sequencing and chromosome-scale assembly of the giantPleurodeles waltlgenome.</title>
        <authorList>
            <person name="Brown T."/>
            <person name="Elewa A."/>
            <person name="Iarovenko S."/>
            <person name="Subramanian E."/>
            <person name="Araus A.J."/>
            <person name="Petzold A."/>
            <person name="Susuki M."/>
            <person name="Suzuki K.-i.T."/>
            <person name="Hayashi T."/>
            <person name="Toyoda A."/>
            <person name="Oliveira C."/>
            <person name="Osipova E."/>
            <person name="Leigh N.D."/>
            <person name="Simon A."/>
            <person name="Yun M.H."/>
        </authorList>
    </citation>
    <scope>NUCLEOTIDE SEQUENCE</scope>
    <source>
        <strain evidence="2">20211129_DDA</strain>
        <tissue evidence="2">Liver</tissue>
    </source>
</reference>
<comment type="caution">
    <text evidence="2">The sequence shown here is derived from an EMBL/GenBank/DDBJ whole genome shotgun (WGS) entry which is preliminary data.</text>
</comment>
<accession>A0AAV7WFD7</accession>
<dbReference type="EMBL" id="JANPWB010000002">
    <property type="protein sequence ID" value="KAJ1211005.1"/>
    <property type="molecule type" value="Genomic_DNA"/>
</dbReference>
<evidence type="ECO:0000256" key="1">
    <source>
        <dbReference type="SAM" id="MobiDB-lite"/>
    </source>
</evidence>
<feature type="compositionally biased region" description="Basic residues" evidence="1">
    <location>
        <begin position="33"/>
        <end position="45"/>
    </location>
</feature>
<sequence>MEEAITLLDILVVQGKSSSSTLIYEQAMPTEGRRRRNKQRKGRAHKPSEDESRQERPALLCRLRSQGTAHQTYARLDLYPVSPRVFSMVTQVENRIAALLDHAWVVLFLQTCGPGPALKQWCLNVKLLEYGDIKVQIKRTMETYMEVNDTLETPVALLWDTLKAVSRGQFIAISACFNKSRRDQGKKLEDRVRELESSHRSTGSMALHRELTVTLKQLKAIHTDRAEYTLLRRKQRYHVGGNKAGHLLAYRLHAQTV</sequence>
<evidence type="ECO:0000313" key="3">
    <source>
        <dbReference type="Proteomes" id="UP001066276"/>
    </source>
</evidence>